<dbReference type="InterPro" id="IPR001647">
    <property type="entry name" value="HTH_TetR"/>
</dbReference>
<organism evidence="4 5">
    <name type="scientific">Paenibacillus ferrarius</name>
    <dbReference type="NCBI Taxonomy" id="1469647"/>
    <lineage>
        <taxon>Bacteria</taxon>
        <taxon>Bacillati</taxon>
        <taxon>Bacillota</taxon>
        <taxon>Bacilli</taxon>
        <taxon>Bacillales</taxon>
        <taxon>Paenibacillaceae</taxon>
        <taxon>Paenibacillus</taxon>
    </lineage>
</organism>
<dbReference type="SUPFAM" id="SSF46689">
    <property type="entry name" value="Homeodomain-like"/>
    <property type="match status" value="1"/>
</dbReference>
<evidence type="ECO:0000256" key="2">
    <source>
        <dbReference type="PROSITE-ProRule" id="PRU00335"/>
    </source>
</evidence>
<dbReference type="OrthoDB" id="9812993at2"/>
<dbReference type="PANTHER" id="PTHR43479:SF22">
    <property type="entry name" value="TRANSCRIPTIONAL REGULATOR, TETR FAMILY"/>
    <property type="match status" value="1"/>
</dbReference>
<feature type="DNA-binding region" description="H-T-H motif" evidence="2">
    <location>
        <begin position="25"/>
        <end position="44"/>
    </location>
</feature>
<dbReference type="Gene3D" id="1.10.357.10">
    <property type="entry name" value="Tetracycline Repressor, domain 2"/>
    <property type="match status" value="1"/>
</dbReference>
<accession>A0A1V4HDB0</accession>
<dbReference type="STRING" id="1469647.BC351_08055"/>
<name>A0A1V4HDB0_9BACL</name>
<evidence type="ECO:0000256" key="1">
    <source>
        <dbReference type="ARBA" id="ARBA00023125"/>
    </source>
</evidence>
<proteinExistence type="predicted"/>
<dbReference type="InterPro" id="IPR009057">
    <property type="entry name" value="Homeodomain-like_sf"/>
</dbReference>
<gene>
    <name evidence="4" type="ORF">BC351_08055</name>
</gene>
<evidence type="ECO:0000259" key="3">
    <source>
        <dbReference type="PROSITE" id="PS50977"/>
    </source>
</evidence>
<sequence length="295" mass="35078">MSVTREEVVKSATKLFKERGFLTTTIQDIAEDCGIAKGSVYKYFPSKEDLFSEVFNQCHNAYFDQVDELTRLPGLSSEDQFLQQIILRFRYFIEFKHILVEFTELPIQQDPKFQPLRHKVRGRLIRWHRECLLHVYGEEIRPYLWDLVSIYRAILKEYLFWIVYEEKSLSLEETANFILDKLNALVKHMRASDLKPLLKQASFERYLNWGLEDRQEEKEQILAELFKEMDSALDIVPSGAEHRSELKELCHFIQTEVRKAEWNLPLLQASLYYLEREKELKSLVIQLRNIIHSGI</sequence>
<reference evidence="5" key="1">
    <citation type="submission" date="2016-07" db="EMBL/GenBank/DDBJ databases">
        <authorList>
            <person name="Florea S."/>
            <person name="Webb J.S."/>
            <person name="Jaromczyk J."/>
            <person name="Schardl C.L."/>
        </authorList>
    </citation>
    <scope>NUCLEOTIDE SEQUENCE [LARGE SCALE GENOMIC DNA]</scope>
    <source>
        <strain evidence="5">CY1</strain>
    </source>
</reference>
<dbReference type="AlphaFoldDB" id="A0A1V4HDB0"/>
<dbReference type="PROSITE" id="PS50977">
    <property type="entry name" value="HTH_TETR_2"/>
    <property type="match status" value="1"/>
</dbReference>
<dbReference type="RefSeq" id="WP_079417839.1">
    <property type="nucleotide sequence ID" value="NZ_MBTG01000034.1"/>
</dbReference>
<dbReference type="Pfam" id="PF00440">
    <property type="entry name" value="TetR_N"/>
    <property type="match status" value="1"/>
</dbReference>
<dbReference type="PANTHER" id="PTHR43479">
    <property type="entry name" value="ACREF/ENVCD OPERON REPRESSOR-RELATED"/>
    <property type="match status" value="1"/>
</dbReference>
<dbReference type="PRINTS" id="PR00455">
    <property type="entry name" value="HTHTETR"/>
</dbReference>
<evidence type="ECO:0000313" key="4">
    <source>
        <dbReference type="EMBL" id="OPH50594.1"/>
    </source>
</evidence>
<dbReference type="PROSITE" id="PS01081">
    <property type="entry name" value="HTH_TETR_1"/>
    <property type="match status" value="1"/>
</dbReference>
<dbReference type="GO" id="GO:0003677">
    <property type="term" value="F:DNA binding"/>
    <property type="evidence" value="ECO:0007669"/>
    <property type="project" value="UniProtKB-UniRule"/>
</dbReference>
<dbReference type="EMBL" id="MBTG01000034">
    <property type="protein sequence ID" value="OPH50594.1"/>
    <property type="molecule type" value="Genomic_DNA"/>
</dbReference>
<keyword evidence="5" id="KW-1185">Reference proteome</keyword>
<dbReference type="Proteomes" id="UP000190626">
    <property type="component" value="Unassembled WGS sequence"/>
</dbReference>
<evidence type="ECO:0000313" key="5">
    <source>
        <dbReference type="Proteomes" id="UP000190626"/>
    </source>
</evidence>
<comment type="caution">
    <text evidence="4">The sequence shown here is derived from an EMBL/GenBank/DDBJ whole genome shotgun (WGS) entry which is preliminary data.</text>
</comment>
<dbReference type="InterPro" id="IPR050624">
    <property type="entry name" value="HTH-type_Tx_Regulator"/>
</dbReference>
<protein>
    <recommendedName>
        <fullName evidence="3">HTH tetR-type domain-containing protein</fullName>
    </recommendedName>
</protein>
<dbReference type="InterPro" id="IPR023772">
    <property type="entry name" value="DNA-bd_HTH_TetR-type_CS"/>
</dbReference>
<feature type="domain" description="HTH tetR-type" evidence="3">
    <location>
        <begin position="2"/>
        <end position="62"/>
    </location>
</feature>
<keyword evidence="1 2" id="KW-0238">DNA-binding</keyword>